<organism evidence="2 3">
    <name type="scientific">Pilibacter termitis</name>
    <dbReference type="NCBI Taxonomy" id="263852"/>
    <lineage>
        <taxon>Bacteria</taxon>
        <taxon>Bacillati</taxon>
        <taxon>Bacillota</taxon>
        <taxon>Bacilli</taxon>
        <taxon>Lactobacillales</taxon>
        <taxon>Enterococcaceae</taxon>
        <taxon>Pilibacter</taxon>
    </lineage>
</organism>
<evidence type="ECO:0000256" key="1">
    <source>
        <dbReference type="SAM" id="Phobius"/>
    </source>
</evidence>
<reference evidence="2 3" key="1">
    <citation type="submission" date="2017-02" db="EMBL/GenBank/DDBJ databases">
        <authorList>
            <person name="Peterson S.W."/>
        </authorList>
    </citation>
    <scope>NUCLEOTIDE SEQUENCE [LARGE SCALE GENOMIC DNA]</scope>
    <source>
        <strain evidence="2 3">ATCC BAA-1030</strain>
    </source>
</reference>
<dbReference type="Proteomes" id="UP000190328">
    <property type="component" value="Unassembled WGS sequence"/>
</dbReference>
<protein>
    <recommendedName>
        <fullName evidence="4">DUF3221 domain-containing protein</fullName>
    </recommendedName>
</protein>
<keyword evidence="1" id="KW-1133">Transmembrane helix</keyword>
<evidence type="ECO:0000313" key="3">
    <source>
        <dbReference type="Proteomes" id="UP000190328"/>
    </source>
</evidence>
<name>A0A1T4QNM6_9ENTE</name>
<evidence type="ECO:0008006" key="4">
    <source>
        <dbReference type="Google" id="ProtNLM"/>
    </source>
</evidence>
<accession>A0A1T4QNM6</accession>
<keyword evidence="1" id="KW-0472">Membrane</keyword>
<dbReference type="PROSITE" id="PS51257">
    <property type="entry name" value="PROKAR_LIPOPROTEIN"/>
    <property type="match status" value="1"/>
</dbReference>
<dbReference type="RefSeq" id="WP_144399582.1">
    <property type="nucleotide sequence ID" value="NZ_FUXI01000031.1"/>
</dbReference>
<dbReference type="STRING" id="263852.SAMN02745116_02241"/>
<gene>
    <name evidence="2" type="ORF">SAMN02745116_02241</name>
</gene>
<sequence>MKRKINYLIIVLFCLLTVGCLMFFLNKKRDINATKKIETDTIADWRPFSGVATVKEITSSFILIQADEDFWDEKVKQGDTISLDLGPETDTSKRSMVKEQNIKVGDTVKIIYTTSFEQSEENHYILKQWQVSLLEKELQE</sequence>
<keyword evidence="1" id="KW-0812">Transmembrane</keyword>
<evidence type="ECO:0000313" key="2">
    <source>
        <dbReference type="EMBL" id="SKA04848.1"/>
    </source>
</evidence>
<dbReference type="AlphaFoldDB" id="A0A1T4QNM6"/>
<proteinExistence type="predicted"/>
<keyword evidence="3" id="KW-1185">Reference proteome</keyword>
<dbReference type="EMBL" id="FUXI01000031">
    <property type="protein sequence ID" value="SKA04848.1"/>
    <property type="molecule type" value="Genomic_DNA"/>
</dbReference>
<feature type="transmembrane region" description="Helical" evidence="1">
    <location>
        <begin position="6"/>
        <end position="25"/>
    </location>
</feature>